<evidence type="ECO:0000313" key="13">
    <source>
        <dbReference type="Proteomes" id="UP000013827"/>
    </source>
</evidence>
<dbReference type="PANTHER" id="PTHR24223">
    <property type="entry name" value="ATP-BINDING CASSETTE SUB-FAMILY C"/>
    <property type="match status" value="1"/>
</dbReference>
<dbReference type="CDD" id="cd18580">
    <property type="entry name" value="ABC_6TM_ABCC_D2"/>
    <property type="match status" value="1"/>
</dbReference>
<dbReference type="GO" id="GO:0016020">
    <property type="term" value="C:membrane"/>
    <property type="evidence" value="ECO:0007669"/>
    <property type="project" value="UniProtKB-SubCell"/>
</dbReference>
<dbReference type="InterPro" id="IPR050173">
    <property type="entry name" value="ABC_transporter_C-like"/>
</dbReference>
<dbReference type="KEGG" id="ehx:EMIHUDRAFT_204546"/>
<dbReference type="EnsemblProtists" id="EOD27646">
    <property type="protein sequence ID" value="EOD27646"/>
    <property type="gene ID" value="EMIHUDRAFT_204546"/>
</dbReference>
<sequence length="1250" mass="132208">MKLPGVHRGGPTVKQEGDKKVDRFDRSSPPLLAMTSAGGRSPDDACLISRLWLGWCAAIAYRGWSKPLHEEDLPSAPSGVRSDPLHRVAVELWEAELARAEPGKAQVLSGVLYPLARRSFYQGGALLVVSGLCNSVARPLLLKSAVESISPDEPLWRGFAFAGGLGACLLLEQWSKTQGLHIAGDEAILRASSAAMQLVTLKAGRLRTGVGSDGAEQTLLGKDLVGAADMARFLPLMWLCLSSLVGGLTVVFVLSGLAGGLGVLVMAGTFFASEETAGATRELLDGAKVVKFMGWEETYLAHICRRRATELTHLRTYRIAINVVVQIGRASPIISILCTVLVLVLTSPDRFRADVVLPIISLFQINMLSLPERSGRRTVGGAGDVEAKPVDAVSDVSLSVRAGELVALVGPVSAGKTSLLAALWGEAFVRSGKHAVAQAAIVPQRPFTIAGTILDNILLGRPLEPDLLAQILEGCALLDDLAALPLREHTEVGERGVTLSGGQQQRIAMARALYGRPSVLLLDDPLSAVDARTACVLLDAIVRYVKRGWLAEPEAGPVARAALVSASQGGHLHAFDSLLLIEGGAVTAHGPREALLASGSELADRLLGAAAAASLDDLPEASRSPAEAAAALAKAAEGASAAGAKASATPPGGVSRLTTAERRQTGSFSSGIYTTYLRALGTASVWSYFALLVLTYSTFLLADLWLVRWWIGDAGPAAGLPTASRAGVYSGLCLGFIALIIGSSIFFTVISVRASAAMHRSTLRRVIYAPLGWYDSTPSGRVLSRFTSDLNTVDIKLSMDVDNLMHMFFQAATMVGLIASTTWVLAVVAAGVFAVFCFATLVADRSIREVRRIANNAVSPIMSNIAEIKVGTPLVRAMRLGSFFAARQSAAIGAWARFSYLSRAMQSWSAHVGGSLAFVFGVATFFFIIGNRASFGVAEGGLALTYAVVAPYFINIISEMFVQLRTSMAALERLLEYLELPQEPPHELPSDPPQADFPKAGEVVFQSLCMRYRPGLPLALADFSATIAPRQKAGVVGRTGTPPTGLIASTAPMDPVLHQGTVAHNLCPFGTKSDEELASALVRARLPADLLGTHVSKNGSNLSSGERQLLCFARAMLEETSILVLDEATSNLDENSDAAMQALLREEYAAKTVITIAHRLLTVADYDTLLVLGGGRLLEQGSPATLLTDPASVLSSMAAALGDEGRAALLDKARQAKGRPSRHTPAHEDEQSVRVPGVSPQADSVVHTRL</sequence>
<comment type="subcellular location">
    <subcellularLocation>
        <location evidence="1">Membrane</location>
        <topology evidence="1">Multi-pass membrane protein</topology>
    </subcellularLocation>
</comment>
<evidence type="ECO:0000256" key="9">
    <source>
        <dbReference type="SAM" id="Phobius"/>
    </source>
</evidence>
<dbReference type="GeneID" id="17273232"/>
<reference evidence="12" key="2">
    <citation type="submission" date="2024-10" db="UniProtKB">
        <authorList>
            <consortium name="EnsemblProtists"/>
        </authorList>
    </citation>
    <scope>IDENTIFICATION</scope>
</reference>
<dbReference type="PROSITE" id="PS50929">
    <property type="entry name" value="ABC_TM1F"/>
    <property type="match status" value="1"/>
</dbReference>
<evidence type="ECO:0000259" key="10">
    <source>
        <dbReference type="PROSITE" id="PS50893"/>
    </source>
</evidence>
<evidence type="ECO:0000256" key="4">
    <source>
        <dbReference type="ARBA" id="ARBA00022741"/>
    </source>
</evidence>
<feature type="transmembrane region" description="Helical" evidence="9">
    <location>
        <begin position="236"/>
        <end position="265"/>
    </location>
</feature>
<feature type="transmembrane region" description="Helical" evidence="9">
    <location>
        <begin position="825"/>
        <end position="843"/>
    </location>
</feature>
<dbReference type="STRING" id="2903.R1EXC4"/>
<dbReference type="GO" id="GO:0140359">
    <property type="term" value="F:ABC-type transporter activity"/>
    <property type="evidence" value="ECO:0007669"/>
    <property type="project" value="InterPro"/>
</dbReference>
<feature type="region of interest" description="Disordered" evidence="8">
    <location>
        <begin position="1215"/>
        <end position="1250"/>
    </location>
</feature>
<dbReference type="InterPro" id="IPR044726">
    <property type="entry name" value="ABCC_6TM_D2"/>
</dbReference>
<dbReference type="eggNOG" id="KOG0054">
    <property type="taxonomic scope" value="Eukaryota"/>
</dbReference>
<dbReference type="Gene3D" id="1.20.1560.10">
    <property type="entry name" value="ABC transporter type 1, transmembrane domain"/>
    <property type="match status" value="2"/>
</dbReference>
<dbReference type="GO" id="GO:0005524">
    <property type="term" value="F:ATP binding"/>
    <property type="evidence" value="ECO:0007669"/>
    <property type="project" value="UniProtKB-KW"/>
</dbReference>
<dbReference type="PROSITE" id="PS50893">
    <property type="entry name" value="ABC_TRANSPORTER_2"/>
    <property type="match status" value="2"/>
</dbReference>
<feature type="compositionally biased region" description="Basic and acidic residues" evidence="8">
    <location>
        <begin position="15"/>
        <end position="26"/>
    </location>
</feature>
<dbReference type="InterPro" id="IPR003439">
    <property type="entry name" value="ABC_transporter-like_ATP-bd"/>
</dbReference>
<feature type="transmembrane region" description="Helical" evidence="9">
    <location>
        <begin position="908"/>
        <end position="929"/>
    </location>
</feature>
<dbReference type="GO" id="GO:0016887">
    <property type="term" value="F:ATP hydrolysis activity"/>
    <property type="evidence" value="ECO:0007669"/>
    <property type="project" value="InterPro"/>
</dbReference>
<keyword evidence="2" id="KW-0813">Transport</keyword>
<feature type="domain" description="ABC transporter" evidence="10">
    <location>
        <begin position="975"/>
        <end position="1199"/>
    </location>
</feature>
<keyword evidence="5" id="KW-0067">ATP-binding</keyword>
<feature type="domain" description="ABC transmembrane type-1" evidence="11">
    <location>
        <begin position="690"/>
        <end position="966"/>
    </location>
</feature>
<accession>A0A0D3JVW1</accession>
<feature type="compositionally biased region" description="Basic residues" evidence="8">
    <location>
        <begin position="1215"/>
        <end position="1224"/>
    </location>
</feature>
<dbReference type="InterPro" id="IPR011527">
    <property type="entry name" value="ABC1_TM_dom"/>
</dbReference>
<dbReference type="PROSITE" id="PS00211">
    <property type="entry name" value="ABC_TRANSPORTER_1"/>
    <property type="match status" value="2"/>
</dbReference>
<feature type="transmembrane region" description="Helical" evidence="9">
    <location>
        <begin position="319"/>
        <end position="345"/>
    </location>
</feature>
<evidence type="ECO:0000256" key="7">
    <source>
        <dbReference type="ARBA" id="ARBA00023136"/>
    </source>
</evidence>
<feature type="domain" description="ABC transporter" evidence="10">
    <location>
        <begin position="365"/>
        <end position="608"/>
    </location>
</feature>
<feature type="transmembrane region" description="Helical" evidence="9">
    <location>
        <begin position="941"/>
        <end position="962"/>
    </location>
</feature>
<evidence type="ECO:0000256" key="3">
    <source>
        <dbReference type="ARBA" id="ARBA00022692"/>
    </source>
</evidence>
<evidence type="ECO:0000256" key="2">
    <source>
        <dbReference type="ARBA" id="ARBA00022448"/>
    </source>
</evidence>
<dbReference type="RefSeq" id="XP_005780075.1">
    <property type="nucleotide sequence ID" value="XM_005780018.1"/>
</dbReference>
<dbReference type="SMART" id="SM00382">
    <property type="entry name" value="AAA"/>
    <property type="match status" value="2"/>
</dbReference>
<dbReference type="PaxDb" id="2903-EOD27646"/>
<dbReference type="SUPFAM" id="SSF52540">
    <property type="entry name" value="P-loop containing nucleoside triphosphate hydrolases"/>
    <property type="match status" value="2"/>
</dbReference>
<evidence type="ECO:0008006" key="14">
    <source>
        <dbReference type="Google" id="ProtNLM"/>
    </source>
</evidence>
<dbReference type="Proteomes" id="UP000013827">
    <property type="component" value="Unassembled WGS sequence"/>
</dbReference>
<dbReference type="SUPFAM" id="SSF90123">
    <property type="entry name" value="ABC transporter transmembrane region"/>
    <property type="match status" value="2"/>
</dbReference>
<dbReference type="Pfam" id="PF00664">
    <property type="entry name" value="ABC_membrane"/>
    <property type="match status" value="1"/>
</dbReference>
<feature type="region of interest" description="Disordered" evidence="8">
    <location>
        <begin position="1"/>
        <end position="41"/>
    </location>
</feature>
<protein>
    <recommendedName>
        <fullName evidence="14">ABC transporter</fullName>
    </recommendedName>
</protein>
<evidence type="ECO:0000256" key="6">
    <source>
        <dbReference type="ARBA" id="ARBA00022989"/>
    </source>
</evidence>
<evidence type="ECO:0000259" key="11">
    <source>
        <dbReference type="PROSITE" id="PS50929"/>
    </source>
</evidence>
<dbReference type="InterPro" id="IPR017871">
    <property type="entry name" value="ABC_transporter-like_CS"/>
</dbReference>
<keyword evidence="13" id="KW-1185">Reference proteome</keyword>
<organism evidence="12 13">
    <name type="scientific">Emiliania huxleyi (strain CCMP1516)</name>
    <dbReference type="NCBI Taxonomy" id="280463"/>
    <lineage>
        <taxon>Eukaryota</taxon>
        <taxon>Haptista</taxon>
        <taxon>Haptophyta</taxon>
        <taxon>Prymnesiophyceae</taxon>
        <taxon>Isochrysidales</taxon>
        <taxon>Noelaerhabdaceae</taxon>
        <taxon>Emiliania</taxon>
    </lineage>
</organism>
<dbReference type="AlphaFoldDB" id="A0A0D3JVW1"/>
<keyword evidence="4" id="KW-0547">Nucleotide-binding</keyword>
<proteinExistence type="predicted"/>
<keyword evidence="6 9" id="KW-1133">Transmembrane helix</keyword>
<keyword evidence="3 9" id="KW-0812">Transmembrane</keyword>
<feature type="transmembrane region" description="Helical" evidence="9">
    <location>
        <begin position="685"/>
        <end position="707"/>
    </location>
</feature>
<keyword evidence="7 9" id="KW-0472">Membrane</keyword>
<reference evidence="13" key="1">
    <citation type="journal article" date="2013" name="Nature">
        <title>Pan genome of the phytoplankton Emiliania underpins its global distribution.</title>
        <authorList>
            <person name="Read B.A."/>
            <person name="Kegel J."/>
            <person name="Klute M.J."/>
            <person name="Kuo A."/>
            <person name="Lefebvre S.C."/>
            <person name="Maumus F."/>
            <person name="Mayer C."/>
            <person name="Miller J."/>
            <person name="Monier A."/>
            <person name="Salamov A."/>
            <person name="Young J."/>
            <person name="Aguilar M."/>
            <person name="Claverie J.M."/>
            <person name="Frickenhaus S."/>
            <person name="Gonzalez K."/>
            <person name="Herman E.K."/>
            <person name="Lin Y.C."/>
            <person name="Napier J."/>
            <person name="Ogata H."/>
            <person name="Sarno A.F."/>
            <person name="Shmutz J."/>
            <person name="Schroeder D."/>
            <person name="de Vargas C."/>
            <person name="Verret F."/>
            <person name="von Dassow P."/>
            <person name="Valentin K."/>
            <person name="Van de Peer Y."/>
            <person name="Wheeler G."/>
            <person name="Dacks J.B."/>
            <person name="Delwiche C.F."/>
            <person name="Dyhrman S.T."/>
            <person name="Glockner G."/>
            <person name="John U."/>
            <person name="Richards T."/>
            <person name="Worden A.Z."/>
            <person name="Zhang X."/>
            <person name="Grigoriev I.V."/>
            <person name="Allen A.E."/>
            <person name="Bidle K."/>
            <person name="Borodovsky M."/>
            <person name="Bowler C."/>
            <person name="Brownlee C."/>
            <person name="Cock J.M."/>
            <person name="Elias M."/>
            <person name="Gladyshev V.N."/>
            <person name="Groth M."/>
            <person name="Guda C."/>
            <person name="Hadaegh A."/>
            <person name="Iglesias-Rodriguez M.D."/>
            <person name="Jenkins J."/>
            <person name="Jones B.M."/>
            <person name="Lawson T."/>
            <person name="Leese F."/>
            <person name="Lindquist E."/>
            <person name="Lobanov A."/>
            <person name="Lomsadze A."/>
            <person name="Malik S.B."/>
            <person name="Marsh M.E."/>
            <person name="Mackinder L."/>
            <person name="Mock T."/>
            <person name="Mueller-Roeber B."/>
            <person name="Pagarete A."/>
            <person name="Parker M."/>
            <person name="Probert I."/>
            <person name="Quesneville H."/>
            <person name="Raines C."/>
            <person name="Rensing S.A."/>
            <person name="Riano-Pachon D.M."/>
            <person name="Richier S."/>
            <person name="Rokitta S."/>
            <person name="Shiraiwa Y."/>
            <person name="Soanes D.M."/>
            <person name="van der Giezen M."/>
            <person name="Wahlund T.M."/>
            <person name="Williams B."/>
            <person name="Wilson W."/>
            <person name="Wolfe G."/>
            <person name="Wurch L.L."/>
        </authorList>
    </citation>
    <scope>NUCLEOTIDE SEQUENCE</scope>
</reference>
<dbReference type="InterPro" id="IPR003593">
    <property type="entry name" value="AAA+_ATPase"/>
</dbReference>
<evidence type="ECO:0000313" key="12">
    <source>
        <dbReference type="EnsemblProtists" id="EOD27646"/>
    </source>
</evidence>
<feature type="transmembrane region" description="Helical" evidence="9">
    <location>
        <begin position="727"/>
        <end position="750"/>
    </location>
</feature>
<dbReference type="PANTHER" id="PTHR24223:SF415">
    <property type="entry name" value="FI20190P1"/>
    <property type="match status" value="1"/>
</dbReference>
<dbReference type="HOGENOM" id="CLU_000604_27_3_1"/>
<dbReference type="Pfam" id="PF00005">
    <property type="entry name" value="ABC_tran"/>
    <property type="match status" value="2"/>
</dbReference>
<evidence type="ECO:0000256" key="8">
    <source>
        <dbReference type="SAM" id="MobiDB-lite"/>
    </source>
</evidence>
<evidence type="ECO:0000256" key="1">
    <source>
        <dbReference type="ARBA" id="ARBA00004141"/>
    </source>
</evidence>
<dbReference type="InterPro" id="IPR036640">
    <property type="entry name" value="ABC1_TM_sf"/>
</dbReference>
<evidence type="ECO:0000256" key="5">
    <source>
        <dbReference type="ARBA" id="ARBA00022840"/>
    </source>
</evidence>
<dbReference type="Gene3D" id="3.40.50.300">
    <property type="entry name" value="P-loop containing nucleotide triphosphate hydrolases"/>
    <property type="match status" value="2"/>
</dbReference>
<dbReference type="InterPro" id="IPR027417">
    <property type="entry name" value="P-loop_NTPase"/>
</dbReference>
<name>A0A0D3JVW1_EMIH1</name>